<evidence type="ECO:0000256" key="2">
    <source>
        <dbReference type="ARBA" id="ARBA00022695"/>
    </source>
</evidence>
<dbReference type="InterPro" id="IPR041373">
    <property type="entry name" value="RT_RNaseH"/>
</dbReference>
<organism evidence="8 9">
    <name type="scientific">Mucuna pruriens</name>
    <name type="common">Velvet bean</name>
    <name type="synonym">Dolichos pruriens</name>
    <dbReference type="NCBI Taxonomy" id="157652"/>
    <lineage>
        <taxon>Eukaryota</taxon>
        <taxon>Viridiplantae</taxon>
        <taxon>Streptophyta</taxon>
        <taxon>Embryophyta</taxon>
        <taxon>Tracheophyta</taxon>
        <taxon>Spermatophyta</taxon>
        <taxon>Magnoliopsida</taxon>
        <taxon>eudicotyledons</taxon>
        <taxon>Gunneridae</taxon>
        <taxon>Pentapetalae</taxon>
        <taxon>rosids</taxon>
        <taxon>fabids</taxon>
        <taxon>Fabales</taxon>
        <taxon>Fabaceae</taxon>
        <taxon>Papilionoideae</taxon>
        <taxon>50 kb inversion clade</taxon>
        <taxon>NPAAA clade</taxon>
        <taxon>indigoferoid/millettioid clade</taxon>
        <taxon>Phaseoleae</taxon>
        <taxon>Mucuna</taxon>
    </lineage>
</organism>
<keyword evidence="6" id="KW-0695">RNA-directed DNA polymerase</keyword>
<dbReference type="GO" id="GO:0003964">
    <property type="term" value="F:RNA-directed DNA polymerase activity"/>
    <property type="evidence" value="ECO:0007669"/>
    <property type="project" value="UniProtKB-KW"/>
</dbReference>
<feature type="domain" description="Integrase catalytic" evidence="7">
    <location>
        <begin position="313"/>
        <end position="408"/>
    </location>
</feature>
<proteinExistence type="predicted"/>
<dbReference type="OrthoDB" id="407598at2759"/>
<keyword evidence="2" id="KW-0548">Nucleotidyltransferase</keyword>
<accession>A0A371FZU8</accession>
<dbReference type="Pfam" id="PF17917">
    <property type="entry name" value="RT_RNaseH"/>
    <property type="match status" value="1"/>
</dbReference>
<keyword evidence="4" id="KW-0255">Endonuclease</keyword>
<feature type="non-terminal residue" evidence="8">
    <location>
        <position position="1"/>
    </location>
</feature>
<dbReference type="GO" id="GO:0003676">
    <property type="term" value="F:nucleic acid binding"/>
    <property type="evidence" value="ECO:0007669"/>
    <property type="project" value="InterPro"/>
</dbReference>
<dbReference type="PROSITE" id="PS50994">
    <property type="entry name" value="INTEGRASE"/>
    <property type="match status" value="1"/>
</dbReference>
<dbReference type="GO" id="GO:0004519">
    <property type="term" value="F:endonuclease activity"/>
    <property type="evidence" value="ECO:0007669"/>
    <property type="project" value="UniProtKB-KW"/>
</dbReference>
<evidence type="ECO:0000256" key="1">
    <source>
        <dbReference type="ARBA" id="ARBA00022679"/>
    </source>
</evidence>
<gene>
    <name evidence="8" type="ORF">CR513_35202</name>
</gene>
<comment type="caution">
    <text evidence="8">The sequence shown here is derived from an EMBL/GenBank/DDBJ whole genome shotgun (WGS) entry which is preliminary data.</text>
</comment>
<evidence type="ECO:0000256" key="6">
    <source>
        <dbReference type="ARBA" id="ARBA00022918"/>
    </source>
</evidence>
<keyword evidence="9" id="KW-1185">Reference proteome</keyword>
<protein>
    <recommendedName>
        <fullName evidence="7">Integrase catalytic domain-containing protein</fullName>
    </recommendedName>
</protein>
<dbReference type="GO" id="GO:0016787">
    <property type="term" value="F:hydrolase activity"/>
    <property type="evidence" value="ECO:0007669"/>
    <property type="project" value="UniProtKB-KW"/>
</dbReference>
<keyword evidence="5" id="KW-0378">Hydrolase</keyword>
<evidence type="ECO:0000313" key="8">
    <source>
        <dbReference type="EMBL" id="RDX83835.1"/>
    </source>
</evidence>
<dbReference type="InterPro" id="IPR001584">
    <property type="entry name" value="Integrase_cat-core"/>
</dbReference>
<evidence type="ECO:0000313" key="9">
    <source>
        <dbReference type="Proteomes" id="UP000257109"/>
    </source>
</evidence>
<evidence type="ECO:0000259" key="7">
    <source>
        <dbReference type="PROSITE" id="PS50994"/>
    </source>
</evidence>
<dbReference type="InterPro" id="IPR012337">
    <property type="entry name" value="RNaseH-like_sf"/>
</dbReference>
<keyword evidence="3" id="KW-0540">Nuclease</keyword>
<sequence length="422" mass="48818">MFDDCRKSFRLIRSIILVRDRVSSTLSRPFESLCLIETLSDPSLSRSDQIGLCREQLALVYLINRTRLKISYQAPRPNRRCPGQARPFSAESSFKAQVTLEELVKEKHAEQGIKHSHLLSLLPNRLQTDSSPSPVSLFEIESKSSKFKTDSAFYVSSLPQQINVIKGLYVLGNIIYCLKEFMIHSDHEALKHLREQGKLNKRHAKWIEFLEQFPCIIKHKKDKMNDVVDALSRRHSLIVMLETNLLGLDCIKELYEKDIDFVRPLPCVSIRLMEAHESGLIGQFEELITYEILNENCFFSKVSPHGLYRPLPILTTPWMDISMDFMLGLPRSKGGINSIFVVVDRFSKMAHFIPCHKIDDTSHVANLFFREVVRLHGLSRTIISDRDSKFLGHFLRSLWARLGTKILFPPFVIHKRMDKPKW</sequence>
<reference evidence="8" key="1">
    <citation type="submission" date="2018-05" db="EMBL/GenBank/DDBJ databases">
        <title>Draft genome of Mucuna pruriens seed.</title>
        <authorList>
            <person name="Nnadi N.E."/>
            <person name="Vos R."/>
            <person name="Hasami M.H."/>
            <person name="Devisetty U.K."/>
            <person name="Aguiy J.C."/>
        </authorList>
    </citation>
    <scope>NUCLEOTIDE SEQUENCE [LARGE SCALE GENOMIC DNA]</scope>
    <source>
        <strain evidence="8">JCA_2017</strain>
    </source>
</reference>
<evidence type="ECO:0000256" key="3">
    <source>
        <dbReference type="ARBA" id="ARBA00022722"/>
    </source>
</evidence>
<dbReference type="InterPro" id="IPR036397">
    <property type="entry name" value="RNaseH_sf"/>
</dbReference>
<evidence type="ECO:0000256" key="4">
    <source>
        <dbReference type="ARBA" id="ARBA00022759"/>
    </source>
</evidence>
<dbReference type="Gene3D" id="3.30.420.10">
    <property type="entry name" value="Ribonuclease H-like superfamily/Ribonuclease H"/>
    <property type="match status" value="1"/>
</dbReference>
<dbReference type="SUPFAM" id="SSF53098">
    <property type="entry name" value="Ribonuclease H-like"/>
    <property type="match status" value="1"/>
</dbReference>
<dbReference type="PANTHER" id="PTHR35046">
    <property type="entry name" value="ZINC KNUCKLE (CCHC-TYPE) FAMILY PROTEIN"/>
    <property type="match status" value="1"/>
</dbReference>
<dbReference type="GO" id="GO:0015074">
    <property type="term" value="P:DNA integration"/>
    <property type="evidence" value="ECO:0007669"/>
    <property type="project" value="InterPro"/>
</dbReference>
<name>A0A371FZU8_MUCPR</name>
<dbReference type="EMBL" id="QJKJ01007233">
    <property type="protein sequence ID" value="RDX83835.1"/>
    <property type="molecule type" value="Genomic_DNA"/>
</dbReference>
<dbReference type="Proteomes" id="UP000257109">
    <property type="component" value="Unassembled WGS sequence"/>
</dbReference>
<dbReference type="PANTHER" id="PTHR35046:SF9">
    <property type="entry name" value="RNA-DIRECTED DNA POLYMERASE"/>
    <property type="match status" value="1"/>
</dbReference>
<keyword evidence="1" id="KW-0808">Transferase</keyword>
<dbReference type="AlphaFoldDB" id="A0A371FZU8"/>
<dbReference type="STRING" id="157652.A0A371FZU8"/>
<evidence type="ECO:0000256" key="5">
    <source>
        <dbReference type="ARBA" id="ARBA00022801"/>
    </source>
</evidence>